<evidence type="ECO:0000256" key="3">
    <source>
        <dbReference type="ARBA" id="ARBA00023212"/>
    </source>
</evidence>
<feature type="domain" description="Hyaluronan-mediated motility receptor C-terminal" evidence="5">
    <location>
        <begin position="441"/>
        <end position="589"/>
    </location>
</feature>
<organism evidence="6 7">
    <name type="scientific">Porites lobata</name>
    <dbReference type="NCBI Taxonomy" id="104759"/>
    <lineage>
        <taxon>Eukaryota</taxon>
        <taxon>Metazoa</taxon>
        <taxon>Cnidaria</taxon>
        <taxon>Anthozoa</taxon>
        <taxon>Hexacorallia</taxon>
        <taxon>Scleractinia</taxon>
        <taxon>Fungiina</taxon>
        <taxon>Poritidae</taxon>
        <taxon>Porites</taxon>
    </lineage>
</organism>
<proteinExistence type="predicted"/>
<reference evidence="6 7" key="1">
    <citation type="submission" date="2022-05" db="EMBL/GenBank/DDBJ databases">
        <authorList>
            <consortium name="Genoscope - CEA"/>
            <person name="William W."/>
        </authorList>
    </citation>
    <scope>NUCLEOTIDE SEQUENCE [LARGE SCALE GENOMIC DNA]</scope>
</reference>
<feature type="coiled-coil region" evidence="4">
    <location>
        <begin position="418"/>
        <end position="452"/>
    </location>
</feature>
<dbReference type="Proteomes" id="UP001159405">
    <property type="component" value="Unassembled WGS sequence"/>
</dbReference>
<dbReference type="InterPro" id="IPR026203">
    <property type="entry name" value="IHABP"/>
</dbReference>
<feature type="coiled-coil region" evidence="4">
    <location>
        <begin position="162"/>
        <end position="391"/>
    </location>
</feature>
<keyword evidence="3" id="KW-0206">Cytoskeleton</keyword>
<name>A0ABN8MZ45_9CNID</name>
<evidence type="ECO:0000313" key="6">
    <source>
        <dbReference type="EMBL" id="CAH3039152.1"/>
    </source>
</evidence>
<comment type="subcellular location">
    <subcellularLocation>
        <location evidence="1">Cytoplasm</location>
        <location evidence="1">Cytoskeleton</location>
        <location evidence="1">Spindle</location>
    </subcellularLocation>
</comment>
<keyword evidence="7" id="KW-1185">Reference proteome</keyword>
<dbReference type="InterPro" id="IPR031794">
    <property type="entry name" value="HMMR_C"/>
</dbReference>
<evidence type="ECO:0000256" key="2">
    <source>
        <dbReference type="ARBA" id="ARBA00022490"/>
    </source>
</evidence>
<feature type="coiled-coil region" evidence="4">
    <location>
        <begin position="477"/>
        <end position="569"/>
    </location>
</feature>
<dbReference type="Pfam" id="PF15908">
    <property type="entry name" value="HMMR_C"/>
    <property type="match status" value="1"/>
</dbReference>
<gene>
    <name evidence="6" type="ORF">PLOB_00043000</name>
</gene>
<evidence type="ECO:0000256" key="1">
    <source>
        <dbReference type="ARBA" id="ARBA00004186"/>
    </source>
</evidence>
<evidence type="ECO:0000259" key="5">
    <source>
        <dbReference type="Pfam" id="PF15908"/>
    </source>
</evidence>
<feature type="coiled-coil region" evidence="4">
    <location>
        <begin position="3"/>
        <end position="76"/>
    </location>
</feature>
<accession>A0ABN8MZ45</accession>
<evidence type="ECO:0000256" key="4">
    <source>
        <dbReference type="SAM" id="Coils"/>
    </source>
</evidence>
<dbReference type="PANTHER" id="PTHR18956">
    <property type="entry name" value="HYALURONAN MEDIATED MOTILITY RECEPTOR"/>
    <property type="match status" value="1"/>
</dbReference>
<keyword evidence="4" id="KW-0175">Coiled coil</keyword>
<dbReference type="Gene3D" id="1.10.287.1490">
    <property type="match status" value="1"/>
</dbReference>
<feature type="non-terminal residue" evidence="6">
    <location>
        <position position="1"/>
    </location>
</feature>
<dbReference type="PANTHER" id="PTHR18956:SF6">
    <property type="entry name" value="HYALURONAN MEDIATED MOTILITY RECEPTOR"/>
    <property type="match status" value="1"/>
</dbReference>
<dbReference type="EMBL" id="CALNXK010000007">
    <property type="protein sequence ID" value="CAH3039152.1"/>
    <property type="molecule type" value="Genomic_DNA"/>
</dbReference>
<feature type="coiled-coil region" evidence="4">
    <location>
        <begin position="102"/>
        <end position="136"/>
    </location>
</feature>
<comment type="caution">
    <text evidence="6">The sequence shown here is derived from an EMBL/GenBank/DDBJ whole genome shotgun (WGS) entry which is preliminary data.</text>
</comment>
<protein>
    <recommendedName>
        <fullName evidence="5">Hyaluronan-mediated motility receptor C-terminal domain-containing protein</fullName>
    </recommendedName>
</protein>
<sequence length="600" mass="70715">RTVSEVTSNRDEVEEANQKLHELIAQLRSENIKLREKLEETEDKLEEIRTKMENTLNESQNKIHALEEMLSKEMMRSKEFGYKLECSLKQSGENFSEAQSRIIQLQEACNSFESKNQDLENKLLEMIEKEQSAEERGRCLSVEKLSLESRLEECETDYEQCLSIANDQVESLQEELKRCEETLTQNLRSLTGKYQDLEDSYTFFQSEAEKEKQLILAELEVTKDCLQKSRQESDQQQNTCMLLKQQSEKFEEECDQLNQQLESSKAEKDFMKDQLSQCQKELATAQAEVKAIREKMAKQLEETEFTKDSLRSSLEEAHKTINELHQKEEDMSKELQHTLSVREQRDEELEELKEQLDRVISQTQESKRKLKEEVGRQIKLYEDKATKSKEEFGRRLVETQKKLSQTEINFDKFRSEQEMLMNEKNKEMERKVLAAEEEFNRLKAELSSQANNDDQLNECKAQIKMWQTKYEELWQKIEPFKDQLDEYEAERNALLSQNSQAKDEVAKLGQQYAKLLGHQNKKQKIHHVVKLKEENISLKNELAKLRDQCEKQKRTIKKLEERVDQISGKKRFNPEEAFSYAKKENLPLSVISNGTYITTK</sequence>
<keyword evidence="2" id="KW-0963">Cytoplasm</keyword>
<evidence type="ECO:0000313" key="7">
    <source>
        <dbReference type="Proteomes" id="UP001159405"/>
    </source>
</evidence>